<dbReference type="PANTHER" id="PTHR43736">
    <property type="entry name" value="ADP-RIBOSE PYROPHOSPHATASE"/>
    <property type="match status" value="1"/>
</dbReference>
<dbReference type="GO" id="GO:0016787">
    <property type="term" value="F:hydrolase activity"/>
    <property type="evidence" value="ECO:0007669"/>
    <property type="project" value="UniProtKB-KW"/>
</dbReference>
<gene>
    <name evidence="4" type="ORF">GCM10008025_34980</name>
</gene>
<dbReference type="CDD" id="cd02883">
    <property type="entry name" value="NUDIX_Hydrolase"/>
    <property type="match status" value="1"/>
</dbReference>
<dbReference type="InterPro" id="IPR015797">
    <property type="entry name" value="NUDIX_hydrolase-like_dom_sf"/>
</dbReference>
<comment type="caution">
    <text evidence="4">The sequence shown here is derived from an EMBL/GenBank/DDBJ whole genome shotgun (WGS) entry which is preliminary data.</text>
</comment>
<proteinExistence type="inferred from homology"/>
<dbReference type="InterPro" id="IPR020476">
    <property type="entry name" value="Nudix_hydrolase"/>
</dbReference>
<dbReference type="Proteomes" id="UP000613512">
    <property type="component" value="Unassembled WGS sequence"/>
</dbReference>
<dbReference type="RefSeq" id="WP_188385971.1">
    <property type="nucleotide sequence ID" value="NZ_BMEY01000024.1"/>
</dbReference>
<evidence type="ECO:0000256" key="2">
    <source>
        <dbReference type="ARBA" id="ARBA00022801"/>
    </source>
</evidence>
<dbReference type="SUPFAM" id="SSF55811">
    <property type="entry name" value="Nudix"/>
    <property type="match status" value="1"/>
</dbReference>
<dbReference type="InterPro" id="IPR000086">
    <property type="entry name" value="NUDIX_hydrolase_dom"/>
</dbReference>
<dbReference type="Gene3D" id="3.90.79.10">
    <property type="entry name" value="Nucleoside Triphosphate Pyrophosphohydrolase"/>
    <property type="match status" value="1"/>
</dbReference>
<keyword evidence="2" id="KW-0378">Hydrolase</keyword>
<feature type="domain" description="Nudix hydrolase" evidence="3">
    <location>
        <begin position="24"/>
        <end position="161"/>
    </location>
</feature>
<evidence type="ECO:0000259" key="3">
    <source>
        <dbReference type="PROSITE" id="PS51462"/>
    </source>
</evidence>
<evidence type="ECO:0000313" key="4">
    <source>
        <dbReference type="EMBL" id="GGA89353.1"/>
    </source>
</evidence>
<evidence type="ECO:0000256" key="1">
    <source>
        <dbReference type="ARBA" id="ARBA00005582"/>
    </source>
</evidence>
<comment type="similarity">
    <text evidence="1">Belongs to the Nudix hydrolase family.</text>
</comment>
<dbReference type="AlphaFoldDB" id="A0A916WCU5"/>
<dbReference type="EMBL" id="BMEY01000024">
    <property type="protein sequence ID" value="GGA89353.1"/>
    <property type="molecule type" value="Genomic_DNA"/>
</dbReference>
<dbReference type="PRINTS" id="PR00502">
    <property type="entry name" value="NUDIXFAMILY"/>
</dbReference>
<dbReference type="PROSITE" id="PS51462">
    <property type="entry name" value="NUDIX"/>
    <property type="match status" value="1"/>
</dbReference>
<protein>
    <recommendedName>
        <fullName evidence="3">Nudix hydrolase domain-containing protein</fullName>
    </recommendedName>
</protein>
<reference evidence="4" key="1">
    <citation type="journal article" date="2014" name="Int. J. Syst. Evol. Microbiol.">
        <title>Complete genome sequence of Corynebacterium casei LMG S-19264T (=DSM 44701T), isolated from a smear-ripened cheese.</title>
        <authorList>
            <consortium name="US DOE Joint Genome Institute (JGI-PGF)"/>
            <person name="Walter F."/>
            <person name="Albersmeier A."/>
            <person name="Kalinowski J."/>
            <person name="Ruckert C."/>
        </authorList>
    </citation>
    <scope>NUCLEOTIDE SEQUENCE</scope>
    <source>
        <strain evidence="4">CGMCC 1.12408</strain>
    </source>
</reference>
<dbReference type="PANTHER" id="PTHR43736:SF1">
    <property type="entry name" value="DIHYDRONEOPTERIN TRIPHOSPHATE DIPHOSPHATASE"/>
    <property type="match status" value="1"/>
</dbReference>
<evidence type="ECO:0000313" key="5">
    <source>
        <dbReference type="Proteomes" id="UP000613512"/>
    </source>
</evidence>
<organism evidence="4 5">
    <name type="scientific">Ornithinibacillus halotolerans</name>
    <dbReference type="NCBI Taxonomy" id="1274357"/>
    <lineage>
        <taxon>Bacteria</taxon>
        <taxon>Bacillati</taxon>
        <taxon>Bacillota</taxon>
        <taxon>Bacilli</taxon>
        <taxon>Bacillales</taxon>
        <taxon>Bacillaceae</taxon>
        <taxon>Ornithinibacillus</taxon>
    </lineage>
</organism>
<keyword evidence="5" id="KW-1185">Reference proteome</keyword>
<dbReference type="Pfam" id="PF00293">
    <property type="entry name" value="NUDIX"/>
    <property type="match status" value="1"/>
</dbReference>
<accession>A0A916WCU5</accession>
<reference evidence="4" key="2">
    <citation type="submission" date="2020-09" db="EMBL/GenBank/DDBJ databases">
        <authorList>
            <person name="Sun Q."/>
            <person name="Zhou Y."/>
        </authorList>
    </citation>
    <scope>NUCLEOTIDE SEQUENCE</scope>
    <source>
        <strain evidence="4">CGMCC 1.12408</strain>
    </source>
</reference>
<name>A0A916WCU5_9BACI</name>
<sequence>MIKYVKWEDSLVKLTWSAGNDLPPRDLITSVHGFCFQDNKLLLVKLDNRGWDFPGGHIEEGESPEQCIHREAYEEGYVTGTITLLGKIIVDHSENVNWDPSSPYPKVGYQLFYRMDIDQIHHFKANYESSERIFINPNKVEEYYTHWNELYDEILDYALKK</sequence>